<dbReference type="InterPro" id="IPR036412">
    <property type="entry name" value="HAD-like_sf"/>
</dbReference>
<feature type="transmembrane region" description="Helical" evidence="1">
    <location>
        <begin position="95"/>
        <end position="115"/>
    </location>
</feature>
<dbReference type="InterPro" id="IPR006068">
    <property type="entry name" value="ATPase_P-typ_cation-transptr_C"/>
</dbReference>
<dbReference type="PRINTS" id="PR00120">
    <property type="entry name" value="HATPASE"/>
</dbReference>
<keyword evidence="1" id="KW-1133">Transmembrane helix</keyword>
<dbReference type="Pfam" id="PF00689">
    <property type="entry name" value="Cation_ATPase_C"/>
    <property type="match status" value="1"/>
</dbReference>
<keyword evidence="4" id="KW-1185">Reference proteome</keyword>
<dbReference type="EMBL" id="WWCS01000077">
    <property type="protein sequence ID" value="MYN43433.1"/>
    <property type="molecule type" value="Genomic_DNA"/>
</dbReference>
<feature type="non-terminal residue" evidence="3">
    <location>
        <position position="1"/>
    </location>
</feature>
<dbReference type="Gene3D" id="3.40.50.1000">
    <property type="entry name" value="HAD superfamily/HAD-like"/>
    <property type="match status" value="1"/>
</dbReference>
<feature type="non-terminal residue" evidence="3">
    <location>
        <position position="174"/>
    </location>
</feature>
<dbReference type="NCBIfam" id="TIGR01494">
    <property type="entry name" value="ATPase_P-type"/>
    <property type="match status" value="1"/>
</dbReference>
<dbReference type="InterPro" id="IPR001757">
    <property type="entry name" value="P_typ_ATPase"/>
</dbReference>
<evidence type="ECO:0000259" key="2">
    <source>
        <dbReference type="Pfam" id="PF00689"/>
    </source>
</evidence>
<keyword evidence="1" id="KW-0472">Membrane</keyword>
<dbReference type="Gene3D" id="1.20.1110.10">
    <property type="entry name" value="Calcium-transporting ATPase, transmembrane domain"/>
    <property type="match status" value="1"/>
</dbReference>
<proteinExistence type="predicted"/>
<dbReference type="InterPro" id="IPR050510">
    <property type="entry name" value="Cation_transp_ATPase_P-type"/>
</dbReference>
<evidence type="ECO:0000313" key="4">
    <source>
        <dbReference type="Proteomes" id="UP000466332"/>
    </source>
</evidence>
<dbReference type="PANTHER" id="PTHR43294:SF20">
    <property type="entry name" value="P-TYPE ATPASE"/>
    <property type="match status" value="1"/>
</dbReference>
<dbReference type="InterPro" id="IPR023214">
    <property type="entry name" value="HAD_sf"/>
</dbReference>
<comment type="caution">
    <text evidence="3">The sequence shown here is derived from an EMBL/GenBank/DDBJ whole genome shotgun (WGS) entry which is preliminary data.</text>
</comment>
<dbReference type="PRINTS" id="PR00119">
    <property type="entry name" value="CATATPASE"/>
</dbReference>
<evidence type="ECO:0000256" key="1">
    <source>
        <dbReference type="SAM" id="Phobius"/>
    </source>
</evidence>
<keyword evidence="1" id="KW-0812">Transmembrane</keyword>
<dbReference type="PANTHER" id="PTHR43294">
    <property type="entry name" value="SODIUM/POTASSIUM-TRANSPORTING ATPASE SUBUNIT ALPHA"/>
    <property type="match status" value="1"/>
</dbReference>
<gene>
    <name evidence="3" type="ORF">GTP55_29315</name>
</gene>
<dbReference type="Pfam" id="PF00702">
    <property type="entry name" value="Hydrolase"/>
    <property type="match status" value="1"/>
</dbReference>
<reference evidence="3 4" key="1">
    <citation type="submission" date="2019-12" db="EMBL/GenBank/DDBJ databases">
        <title>Novel species isolated from a subtropical stream in China.</title>
        <authorList>
            <person name="Lu H."/>
        </authorList>
    </citation>
    <scope>NUCLEOTIDE SEQUENCE [LARGE SCALE GENOMIC DNA]</scope>
    <source>
        <strain evidence="3 4">FT109W</strain>
    </source>
</reference>
<protein>
    <submittedName>
        <fullName evidence="3">HAD-IC family P-type ATPase</fullName>
    </submittedName>
</protein>
<accession>A0ABW9WQX5</accession>
<dbReference type="Proteomes" id="UP000466332">
    <property type="component" value="Unassembled WGS sequence"/>
</dbReference>
<organism evidence="3 4">
    <name type="scientific">Duganella margarita</name>
    <dbReference type="NCBI Taxonomy" id="2692170"/>
    <lineage>
        <taxon>Bacteria</taxon>
        <taxon>Pseudomonadati</taxon>
        <taxon>Pseudomonadota</taxon>
        <taxon>Betaproteobacteria</taxon>
        <taxon>Burkholderiales</taxon>
        <taxon>Oxalobacteraceae</taxon>
        <taxon>Telluria group</taxon>
        <taxon>Duganella</taxon>
    </lineage>
</organism>
<dbReference type="SUPFAM" id="SSF56784">
    <property type="entry name" value="HAD-like"/>
    <property type="match status" value="1"/>
</dbReference>
<evidence type="ECO:0000313" key="3">
    <source>
        <dbReference type="EMBL" id="MYN43433.1"/>
    </source>
</evidence>
<name>A0ABW9WQX5_9BURK</name>
<sequence>AARLPAVNVFCRIAPAQKLRLVQAFRAAGEIVAMTGDGVNDAPALKAADIGVAMGARGTDVAREAAALVLLGNDFGALLAAVAQGRRLFANLRKALVFIVAVHVPIVGLSVLPLLWRGPLFLLPVHILFLQLIIDPACSVVFEAEPLESGAMHAPPRGRAARLFDRALLLRGLA</sequence>
<feature type="domain" description="Cation-transporting P-type ATPase C-terminal" evidence="2">
    <location>
        <begin position="119"/>
        <end position="171"/>
    </location>
</feature>
<dbReference type="RefSeq" id="WP_161048263.1">
    <property type="nucleotide sequence ID" value="NZ_WWCS01000077.1"/>
</dbReference>